<evidence type="ECO:0000256" key="2">
    <source>
        <dbReference type="ARBA" id="ARBA00035880"/>
    </source>
</evidence>
<evidence type="ECO:0000256" key="1">
    <source>
        <dbReference type="ARBA" id="ARBA00022801"/>
    </source>
</evidence>
<dbReference type="EMBL" id="CP044399">
    <property type="protein sequence ID" value="QFI39483.1"/>
    <property type="molecule type" value="Genomic_DNA"/>
</dbReference>
<dbReference type="OrthoDB" id="9813158at2"/>
<comment type="catalytic activity">
    <reaction evidence="2">
        <text>a fatty acyl-CoA + H2O = a fatty acid + CoA + H(+)</text>
        <dbReference type="Rhea" id="RHEA:16781"/>
        <dbReference type="ChEBI" id="CHEBI:15377"/>
        <dbReference type="ChEBI" id="CHEBI:15378"/>
        <dbReference type="ChEBI" id="CHEBI:28868"/>
        <dbReference type="ChEBI" id="CHEBI:57287"/>
        <dbReference type="ChEBI" id="CHEBI:77636"/>
        <dbReference type="EC" id="3.1.2.20"/>
    </reaction>
</comment>
<reference evidence="9 10" key="1">
    <citation type="submission" date="2019-09" db="EMBL/GenBank/DDBJ databases">
        <title>Hybrid Assembly of the complete Genome of the Deep-Sea Bacterium Moritella marina from long Nanopore and Illumina reads.</title>
        <authorList>
            <person name="Magin S."/>
            <person name="Georgoulis A."/>
            <person name="Papadimitriou K."/>
            <person name="Iliakis G."/>
            <person name="Vorgias C.E."/>
        </authorList>
    </citation>
    <scope>NUCLEOTIDE SEQUENCE [LARGE SCALE GENOMIC DNA]</scope>
    <source>
        <strain evidence="9 10">MP-1</strain>
    </source>
</reference>
<sequence>MQIMTEQDVVDQELTEQQMLDFISDMFMNQMPFNDLLGMRITGYTTDSIELRINMDDKLIGNPIRKILHGGVTASLLDVAGGMLVAAAAIPQMDIKSADNFHKNLKSLGTIDLRVDYLRPGWGDEFTATAQIIRSGNKVAVTRMELHNQEGVHIAFGTGTYLVG</sequence>
<keyword evidence="10" id="KW-1185">Reference proteome</keyword>
<evidence type="ECO:0000259" key="8">
    <source>
        <dbReference type="Pfam" id="PF03061"/>
    </source>
</evidence>
<dbReference type="SUPFAM" id="SSF54637">
    <property type="entry name" value="Thioesterase/thiol ester dehydrase-isomerase"/>
    <property type="match status" value="1"/>
</dbReference>
<dbReference type="NCBIfam" id="TIGR00369">
    <property type="entry name" value="unchar_dom_1"/>
    <property type="match status" value="1"/>
</dbReference>
<dbReference type="RefSeq" id="WP_050998988.1">
    <property type="nucleotide sequence ID" value="NZ_ALOE01000014.1"/>
</dbReference>
<dbReference type="NCBIfam" id="NF008675">
    <property type="entry name" value="PRK11688.1"/>
    <property type="match status" value="1"/>
</dbReference>
<comment type="catalytic activity">
    <reaction evidence="7">
        <text>a medium-chain fatty acyl-CoA + H2O = a medium-chain fatty acid + CoA + H(+)</text>
        <dbReference type="Rhea" id="RHEA:68184"/>
        <dbReference type="ChEBI" id="CHEBI:15377"/>
        <dbReference type="ChEBI" id="CHEBI:15378"/>
        <dbReference type="ChEBI" id="CHEBI:57287"/>
        <dbReference type="ChEBI" id="CHEBI:59558"/>
        <dbReference type="ChEBI" id="CHEBI:90546"/>
    </reaction>
</comment>
<evidence type="ECO:0000256" key="5">
    <source>
        <dbReference type="ARBA" id="ARBA00038894"/>
    </source>
</evidence>
<protein>
    <recommendedName>
        <fullName evidence="6">Medium/long-chain acyl-CoA thioesterase YigI</fullName>
        <ecNumber evidence="5">3.1.2.20</ecNumber>
    </recommendedName>
</protein>
<keyword evidence="1" id="KW-0378">Hydrolase</keyword>
<dbReference type="Gene3D" id="3.10.129.10">
    <property type="entry name" value="Hotdog Thioesterase"/>
    <property type="match status" value="1"/>
</dbReference>
<gene>
    <name evidence="9" type="ORF">FR932_17370</name>
</gene>
<dbReference type="EC" id="3.1.2.20" evidence="5"/>
<accession>A0A5J6WMX3</accession>
<dbReference type="InterPro" id="IPR003736">
    <property type="entry name" value="PAAI_dom"/>
</dbReference>
<evidence type="ECO:0000313" key="10">
    <source>
        <dbReference type="Proteomes" id="UP000327424"/>
    </source>
</evidence>
<organism evidence="9 10">
    <name type="scientific">Moritella marina ATCC 15381</name>
    <dbReference type="NCBI Taxonomy" id="1202962"/>
    <lineage>
        <taxon>Bacteria</taxon>
        <taxon>Pseudomonadati</taxon>
        <taxon>Pseudomonadota</taxon>
        <taxon>Gammaproteobacteria</taxon>
        <taxon>Alteromonadales</taxon>
        <taxon>Moritellaceae</taxon>
        <taxon>Moritella</taxon>
    </lineage>
</organism>
<proteinExistence type="inferred from homology"/>
<evidence type="ECO:0000256" key="6">
    <source>
        <dbReference type="ARBA" id="ARBA00040062"/>
    </source>
</evidence>
<dbReference type="CDD" id="cd03443">
    <property type="entry name" value="PaaI_thioesterase"/>
    <property type="match status" value="1"/>
</dbReference>
<dbReference type="Pfam" id="PF03061">
    <property type="entry name" value="4HBT"/>
    <property type="match status" value="1"/>
</dbReference>
<comment type="catalytic activity">
    <reaction evidence="3">
        <text>a long-chain fatty acyl-CoA + H2O = a long-chain fatty acid + CoA + H(+)</text>
        <dbReference type="Rhea" id="RHEA:67680"/>
        <dbReference type="ChEBI" id="CHEBI:15377"/>
        <dbReference type="ChEBI" id="CHEBI:15378"/>
        <dbReference type="ChEBI" id="CHEBI:57287"/>
        <dbReference type="ChEBI" id="CHEBI:57560"/>
        <dbReference type="ChEBI" id="CHEBI:83139"/>
    </reaction>
</comment>
<evidence type="ECO:0000313" key="9">
    <source>
        <dbReference type="EMBL" id="QFI39483.1"/>
    </source>
</evidence>
<comment type="similarity">
    <text evidence="4">Belongs to the YigI thioesterase family.</text>
</comment>
<dbReference type="InterPro" id="IPR006683">
    <property type="entry name" value="Thioestr_dom"/>
</dbReference>
<dbReference type="AlphaFoldDB" id="A0A5J6WMX3"/>
<dbReference type="PANTHER" id="PTHR43240">
    <property type="entry name" value="1,4-DIHYDROXY-2-NAPHTHOYL-COA THIOESTERASE 1"/>
    <property type="match status" value="1"/>
</dbReference>
<evidence type="ECO:0000256" key="7">
    <source>
        <dbReference type="ARBA" id="ARBA00048062"/>
    </source>
</evidence>
<evidence type="ECO:0000256" key="4">
    <source>
        <dbReference type="ARBA" id="ARBA00038381"/>
    </source>
</evidence>
<evidence type="ECO:0000256" key="3">
    <source>
        <dbReference type="ARBA" id="ARBA00036002"/>
    </source>
</evidence>
<dbReference type="InterPro" id="IPR029069">
    <property type="entry name" value="HotDog_dom_sf"/>
</dbReference>
<dbReference type="Proteomes" id="UP000327424">
    <property type="component" value="Chromosome"/>
</dbReference>
<feature type="domain" description="Thioesterase" evidence="8">
    <location>
        <begin position="67"/>
        <end position="152"/>
    </location>
</feature>
<dbReference type="PANTHER" id="PTHR43240:SF20">
    <property type="entry name" value="MEDIUM_LONG-CHAIN ACYL-COA THIOESTERASE YIGI"/>
    <property type="match status" value="1"/>
</dbReference>
<name>A0A5J6WMX3_MORMI</name>
<dbReference type="KEGG" id="mmaa:FR932_17370"/>
<dbReference type="GO" id="GO:0047617">
    <property type="term" value="F:fatty acyl-CoA hydrolase activity"/>
    <property type="evidence" value="ECO:0007669"/>
    <property type="project" value="UniProtKB-EC"/>
</dbReference>